<gene>
    <name evidence="2" type="ORF">FHX73_111648</name>
</gene>
<name>A0A561UEN2_9ACTN</name>
<dbReference type="EMBL" id="VIWT01000001">
    <property type="protein sequence ID" value="TWF97847.1"/>
    <property type="molecule type" value="Genomic_DNA"/>
</dbReference>
<evidence type="ECO:0000313" key="3">
    <source>
        <dbReference type="Proteomes" id="UP000317940"/>
    </source>
</evidence>
<evidence type="ECO:0000313" key="2">
    <source>
        <dbReference type="EMBL" id="TWF97847.1"/>
    </source>
</evidence>
<keyword evidence="1" id="KW-0472">Membrane</keyword>
<accession>A0A561UEN2</accession>
<reference evidence="2 3" key="1">
    <citation type="submission" date="2019-06" db="EMBL/GenBank/DDBJ databases">
        <title>Sequencing the genomes of 1000 actinobacteria strains.</title>
        <authorList>
            <person name="Klenk H.-P."/>
        </authorList>
    </citation>
    <scope>NUCLEOTIDE SEQUENCE [LARGE SCALE GENOMIC DNA]</scope>
    <source>
        <strain evidence="2 3">DSM 44826</strain>
    </source>
</reference>
<protein>
    <submittedName>
        <fullName evidence="2">Uncharacterized protein</fullName>
    </submittedName>
</protein>
<dbReference type="Proteomes" id="UP000317940">
    <property type="component" value="Unassembled WGS sequence"/>
</dbReference>
<keyword evidence="3" id="KW-1185">Reference proteome</keyword>
<feature type="transmembrane region" description="Helical" evidence="1">
    <location>
        <begin position="71"/>
        <end position="88"/>
    </location>
</feature>
<sequence>MRADANRSSPARGLLPTLMLIDLLASLQIWLGHARHHGLLVPAFLITTLLWTVAIPVLARRSLPRPQLRRAAALLSATLAAGAVLFALSPDTIVSADAILVGGSAAYAAVLVYALRPKPGPTD</sequence>
<feature type="transmembrane region" description="Helical" evidence="1">
    <location>
        <begin position="12"/>
        <end position="33"/>
    </location>
</feature>
<keyword evidence="1" id="KW-1133">Transmembrane helix</keyword>
<organism evidence="2 3">
    <name type="scientific">Kitasatospora viridis</name>
    <dbReference type="NCBI Taxonomy" id="281105"/>
    <lineage>
        <taxon>Bacteria</taxon>
        <taxon>Bacillati</taxon>
        <taxon>Actinomycetota</taxon>
        <taxon>Actinomycetes</taxon>
        <taxon>Kitasatosporales</taxon>
        <taxon>Streptomycetaceae</taxon>
        <taxon>Kitasatospora</taxon>
    </lineage>
</organism>
<comment type="caution">
    <text evidence="2">The sequence shown here is derived from an EMBL/GenBank/DDBJ whole genome shotgun (WGS) entry which is preliminary data.</text>
</comment>
<proteinExistence type="predicted"/>
<keyword evidence="1" id="KW-0812">Transmembrane</keyword>
<dbReference type="AlphaFoldDB" id="A0A561UEN2"/>
<dbReference type="RefSeq" id="WP_145904358.1">
    <property type="nucleotide sequence ID" value="NZ_BAAAMZ010000019.1"/>
</dbReference>
<feature type="transmembrane region" description="Helical" evidence="1">
    <location>
        <begin position="94"/>
        <end position="115"/>
    </location>
</feature>
<feature type="transmembrane region" description="Helical" evidence="1">
    <location>
        <begin position="39"/>
        <end position="59"/>
    </location>
</feature>
<evidence type="ECO:0000256" key="1">
    <source>
        <dbReference type="SAM" id="Phobius"/>
    </source>
</evidence>